<dbReference type="Proteomes" id="UP000045706">
    <property type="component" value="Unassembled WGS sequence"/>
</dbReference>
<comment type="similarity">
    <text evidence="4">Belongs to the eukaryotic/archaeal RNase P protein component 4 family.</text>
</comment>
<dbReference type="AlphaFoldDB" id="A0A0G4LBW0"/>
<dbReference type="GO" id="GO:0005655">
    <property type="term" value="C:nucleolar ribonuclease P complex"/>
    <property type="evidence" value="ECO:0007669"/>
    <property type="project" value="TreeGrafter"/>
</dbReference>
<feature type="non-terminal residue" evidence="5">
    <location>
        <position position="163"/>
    </location>
</feature>
<dbReference type="GO" id="GO:0008033">
    <property type="term" value="P:tRNA processing"/>
    <property type="evidence" value="ECO:0007669"/>
    <property type="project" value="UniProtKB-KW"/>
</dbReference>
<dbReference type="Pfam" id="PF04032">
    <property type="entry name" value="Rpr2"/>
    <property type="match status" value="1"/>
</dbReference>
<evidence type="ECO:0000313" key="5">
    <source>
        <dbReference type="EMBL" id="CRK19399.1"/>
    </source>
</evidence>
<keyword evidence="2" id="KW-0479">Metal-binding</keyword>
<dbReference type="EMBL" id="CVQI01010001">
    <property type="protein sequence ID" value="CRK19399.1"/>
    <property type="molecule type" value="Genomic_DNA"/>
</dbReference>
<protein>
    <submittedName>
        <fullName evidence="5">Uncharacterized protein</fullName>
    </submittedName>
</protein>
<evidence type="ECO:0000256" key="1">
    <source>
        <dbReference type="ARBA" id="ARBA00022694"/>
    </source>
</evidence>
<evidence type="ECO:0000313" key="7">
    <source>
        <dbReference type="Proteomes" id="UP000044602"/>
    </source>
</evidence>
<keyword evidence="7" id="KW-1185">Reference proteome</keyword>
<sequence>MAKAKKKPSENVQNRQQYTRINYLHQAAAYLAVQNAVKTSAQGFDKHSPSAMTEDAKNAGHENVARRLVADISAVSKKVVIRPMPAMRRTVCKACDAFLIEGHNCTTTIENLSKQGRKPWADVMVMKCHTCGHAKRFPVNCPRQKRRALRGDASLDGHVQDAG</sequence>
<gene>
    <name evidence="6" type="ORF">BN1708_016076</name>
    <name evidence="5" type="ORF">BN1723_002581</name>
</gene>
<evidence type="ECO:0000256" key="3">
    <source>
        <dbReference type="ARBA" id="ARBA00022833"/>
    </source>
</evidence>
<name>A0A0G4LBW0_VERLO</name>
<keyword evidence="1" id="KW-0819">tRNA processing</keyword>
<evidence type="ECO:0000313" key="6">
    <source>
        <dbReference type="EMBL" id="CRK32088.1"/>
    </source>
</evidence>
<evidence type="ECO:0000313" key="8">
    <source>
        <dbReference type="Proteomes" id="UP000045706"/>
    </source>
</evidence>
<dbReference type="EMBL" id="CVQH01022006">
    <property type="protein sequence ID" value="CRK32088.1"/>
    <property type="molecule type" value="Genomic_DNA"/>
</dbReference>
<evidence type="ECO:0000256" key="2">
    <source>
        <dbReference type="ARBA" id="ARBA00022723"/>
    </source>
</evidence>
<evidence type="ECO:0000256" key="4">
    <source>
        <dbReference type="ARBA" id="ARBA00038402"/>
    </source>
</evidence>
<proteinExistence type="inferred from homology"/>
<dbReference type="STRING" id="100787.A0A0G4LBW0"/>
<dbReference type="PANTHER" id="PTHR14742:SF0">
    <property type="entry name" value="RIBONUCLEASE P PROTEIN SUBUNIT P21"/>
    <property type="match status" value="1"/>
</dbReference>
<keyword evidence="3" id="KW-0862">Zinc</keyword>
<dbReference type="InterPro" id="IPR007175">
    <property type="entry name" value="Rpr2/Snm1/Rpp21"/>
</dbReference>
<organism evidence="5 8">
    <name type="scientific">Verticillium longisporum</name>
    <name type="common">Verticillium dahliae var. longisporum</name>
    <dbReference type="NCBI Taxonomy" id="100787"/>
    <lineage>
        <taxon>Eukaryota</taxon>
        <taxon>Fungi</taxon>
        <taxon>Dikarya</taxon>
        <taxon>Ascomycota</taxon>
        <taxon>Pezizomycotina</taxon>
        <taxon>Sordariomycetes</taxon>
        <taxon>Hypocreomycetidae</taxon>
        <taxon>Glomerellales</taxon>
        <taxon>Plectosphaerellaceae</taxon>
        <taxon>Verticillium</taxon>
    </lineage>
</organism>
<accession>A0A0G4LBW0</accession>
<reference evidence="7 8" key="1">
    <citation type="submission" date="2015-05" db="EMBL/GenBank/DDBJ databases">
        <authorList>
            <person name="Fogelqvist Johan"/>
        </authorList>
    </citation>
    <scope>NUCLEOTIDE SEQUENCE [LARGE SCALE GENOMIC DNA]</scope>
    <source>
        <strain evidence="6">VL1</strain>
        <strain evidence="5">VL2</strain>
    </source>
</reference>
<dbReference type="PANTHER" id="PTHR14742">
    <property type="entry name" value="RIBONUCLEASE P SUBUNIT P21"/>
    <property type="match status" value="1"/>
</dbReference>
<dbReference type="Proteomes" id="UP000044602">
    <property type="component" value="Unassembled WGS sequence"/>
</dbReference>
<dbReference type="GO" id="GO:0046872">
    <property type="term" value="F:metal ion binding"/>
    <property type="evidence" value="ECO:0007669"/>
    <property type="project" value="UniProtKB-KW"/>
</dbReference>
<dbReference type="Gene3D" id="6.20.50.20">
    <property type="match status" value="1"/>
</dbReference>